<name>A0A4Q7KEY4_9PSEU</name>
<evidence type="ECO:0000313" key="2">
    <source>
        <dbReference type="Proteomes" id="UP000294257"/>
    </source>
</evidence>
<organism evidence="1 2">
    <name type="scientific">Herbihabitans rhizosphaerae</name>
    <dbReference type="NCBI Taxonomy" id="1872711"/>
    <lineage>
        <taxon>Bacteria</taxon>
        <taxon>Bacillati</taxon>
        <taxon>Actinomycetota</taxon>
        <taxon>Actinomycetes</taxon>
        <taxon>Pseudonocardiales</taxon>
        <taxon>Pseudonocardiaceae</taxon>
        <taxon>Herbihabitans</taxon>
    </lineage>
</organism>
<dbReference type="EMBL" id="SGWQ01000012">
    <property type="protein sequence ID" value="RZS32453.1"/>
    <property type="molecule type" value="Genomic_DNA"/>
</dbReference>
<dbReference type="RefSeq" id="WP_165401529.1">
    <property type="nucleotide sequence ID" value="NZ_SGWQ01000012.1"/>
</dbReference>
<accession>A0A4Q7KEY4</accession>
<keyword evidence="2" id="KW-1185">Reference proteome</keyword>
<reference evidence="1 2" key="1">
    <citation type="submission" date="2019-02" db="EMBL/GenBank/DDBJ databases">
        <title>Genomic Encyclopedia of Type Strains, Phase IV (KMG-IV): sequencing the most valuable type-strain genomes for metagenomic binning, comparative biology and taxonomic classification.</title>
        <authorList>
            <person name="Goeker M."/>
        </authorList>
    </citation>
    <scope>NUCLEOTIDE SEQUENCE [LARGE SCALE GENOMIC DNA]</scope>
    <source>
        <strain evidence="1 2">DSM 101727</strain>
    </source>
</reference>
<sequence length="53" mass="6093">MVTDDDREQLGLAAELITRVIERHRSEDLRVLSILNSAIQDLRVSERYLSAQP</sequence>
<dbReference type="Proteomes" id="UP000294257">
    <property type="component" value="Unassembled WGS sequence"/>
</dbReference>
<protein>
    <submittedName>
        <fullName evidence="1">Uncharacterized protein</fullName>
    </submittedName>
</protein>
<comment type="caution">
    <text evidence="1">The sequence shown here is derived from an EMBL/GenBank/DDBJ whole genome shotgun (WGS) entry which is preliminary data.</text>
</comment>
<gene>
    <name evidence="1" type="ORF">EV193_11287</name>
</gene>
<evidence type="ECO:0000313" key="1">
    <source>
        <dbReference type="EMBL" id="RZS32453.1"/>
    </source>
</evidence>
<dbReference type="AlphaFoldDB" id="A0A4Q7KEY4"/>
<proteinExistence type="predicted"/>